<dbReference type="PANTHER" id="PTHR33164:SF99">
    <property type="entry name" value="MARR FAMILY REGULATORY PROTEIN"/>
    <property type="match status" value="1"/>
</dbReference>
<dbReference type="Gene3D" id="1.10.10.10">
    <property type="entry name" value="Winged helix-like DNA-binding domain superfamily/Winged helix DNA-binding domain"/>
    <property type="match status" value="1"/>
</dbReference>
<dbReference type="InterPro" id="IPR039422">
    <property type="entry name" value="MarR/SlyA-like"/>
</dbReference>
<dbReference type="PROSITE" id="PS50995">
    <property type="entry name" value="HTH_MARR_2"/>
    <property type="match status" value="1"/>
</dbReference>
<dbReference type="InterPro" id="IPR000835">
    <property type="entry name" value="HTH_MarR-typ"/>
</dbReference>
<evidence type="ECO:0000313" key="2">
    <source>
        <dbReference type="EMBL" id="MFC4065031.1"/>
    </source>
</evidence>
<keyword evidence="3" id="KW-1185">Reference proteome</keyword>
<dbReference type="Pfam" id="PF01047">
    <property type="entry name" value="MarR"/>
    <property type="match status" value="1"/>
</dbReference>
<accession>A0ABV8IM37</accession>
<dbReference type="PANTHER" id="PTHR33164">
    <property type="entry name" value="TRANSCRIPTIONAL REGULATOR, MARR FAMILY"/>
    <property type="match status" value="1"/>
</dbReference>
<feature type="domain" description="HTH marR-type" evidence="1">
    <location>
        <begin position="17"/>
        <end position="149"/>
    </location>
</feature>
<protein>
    <submittedName>
        <fullName evidence="2">MarR family winged helix-turn-helix transcriptional regulator</fullName>
    </submittedName>
</protein>
<proteinExistence type="predicted"/>
<evidence type="ECO:0000313" key="3">
    <source>
        <dbReference type="Proteomes" id="UP001595867"/>
    </source>
</evidence>
<dbReference type="Proteomes" id="UP001595867">
    <property type="component" value="Unassembled WGS sequence"/>
</dbReference>
<dbReference type="SUPFAM" id="SSF46785">
    <property type="entry name" value="Winged helix' DNA-binding domain"/>
    <property type="match status" value="1"/>
</dbReference>
<organism evidence="2 3">
    <name type="scientific">Actinoplanes subglobosus</name>
    <dbReference type="NCBI Taxonomy" id="1547892"/>
    <lineage>
        <taxon>Bacteria</taxon>
        <taxon>Bacillati</taxon>
        <taxon>Actinomycetota</taxon>
        <taxon>Actinomycetes</taxon>
        <taxon>Micromonosporales</taxon>
        <taxon>Micromonosporaceae</taxon>
        <taxon>Actinoplanes</taxon>
    </lineage>
</organism>
<evidence type="ECO:0000259" key="1">
    <source>
        <dbReference type="PROSITE" id="PS50995"/>
    </source>
</evidence>
<dbReference type="EMBL" id="JBHSBL010000006">
    <property type="protein sequence ID" value="MFC4065031.1"/>
    <property type="molecule type" value="Genomic_DNA"/>
</dbReference>
<dbReference type="RefSeq" id="WP_378066052.1">
    <property type="nucleotide sequence ID" value="NZ_JBHSBL010000006.1"/>
</dbReference>
<name>A0ABV8IM37_9ACTN</name>
<dbReference type="InterPro" id="IPR036390">
    <property type="entry name" value="WH_DNA-bd_sf"/>
</dbReference>
<sequence length="160" mass="17429">METPEPRWLTSEERAAWMTLMGVLMRLPTALDAQLMRDEGISHFEYGILAGLSEAPGRTLRMSSLAILAEGSLARLSQAVGRLEKRGWVARSPDPTDGRYTLATLTEEGWSKIVASAPGHVGNVRALVFDTLTKAQVRQLQEIGRRILGATDPGGSCPTR</sequence>
<dbReference type="InterPro" id="IPR036388">
    <property type="entry name" value="WH-like_DNA-bd_sf"/>
</dbReference>
<gene>
    <name evidence="2" type="ORF">ACFO0C_08815</name>
</gene>
<reference evidence="3" key="1">
    <citation type="journal article" date="2019" name="Int. J. Syst. Evol. Microbiol.">
        <title>The Global Catalogue of Microorganisms (GCM) 10K type strain sequencing project: providing services to taxonomists for standard genome sequencing and annotation.</title>
        <authorList>
            <consortium name="The Broad Institute Genomics Platform"/>
            <consortium name="The Broad Institute Genome Sequencing Center for Infectious Disease"/>
            <person name="Wu L."/>
            <person name="Ma J."/>
        </authorList>
    </citation>
    <scope>NUCLEOTIDE SEQUENCE [LARGE SCALE GENOMIC DNA]</scope>
    <source>
        <strain evidence="3">TBRC 5832</strain>
    </source>
</reference>
<dbReference type="SMART" id="SM00347">
    <property type="entry name" value="HTH_MARR"/>
    <property type="match status" value="1"/>
</dbReference>
<comment type="caution">
    <text evidence="2">The sequence shown here is derived from an EMBL/GenBank/DDBJ whole genome shotgun (WGS) entry which is preliminary data.</text>
</comment>